<evidence type="ECO:0000313" key="1">
    <source>
        <dbReference type="EMBL" id="KKN57154.1"/>
    </source>
</evidence>
<organism evidence="1">
    <name type="scientific">marine sediment metagenome</name>
    <dbReference type="NCBI Taxonomy" id="412755"/>
    <lineage>
        <taxon>unclassified sequences</taxon>
        <taxon>metagenomes</taxon>
        <taxon>ecological metagenomes</taxon>
    </lineage>
</organism>
<reference evidence="1" key="1">
    <citation type="journal article" date="2015" name="Nature">
        <title>Complex archaea that bridge the gap between prokaryotes and eukaryotes.</title>
        <authorList>
            <person name="Spang A."/>
            <person name="Saw J.H."/>
            <person name="Jorgensen S.L."/>
            <person name="Zaremba-Niedzwiedzka K."/>
            <person name="Martijn J."/>
            <person name="Lind A.E."/>
            <person name="van Eijk R."/>
            <person name="Schleper C."/>
            <person name="Guy L."/>
            <person name="Ettema T.J."/>
        </authorList>
    </citation>
    <scope>NUCLEOTIDE SEQUENCE</scope>
</reference>
<proteinExistence type="predicted"/>
<dbReference type="AlphaFoldDB" id="A0A0F9RR22"/>
<name>A0A0F9RR22_9ZZZZ</name>
<accession>A0A0F9RR22</accession>
<sequence>MGRLESLFGNVVLPALGLGLDINDTFGQEGTKAAARRTNEAFEEGAKKLGDLSGRTFPERQKIAGDFKATATGIVEGAQRASSADLALEESRFFQADPGQSNALDAQQVALDEEIQTLVQDGVSGAGGAEAFEERVKAVKKQQKTLDDARKLLDTTGRFSAANKEQDAIRRVELDTAIGAFQTDVESAVSNALSVVHTNFSDLKIRAADAVKLAQTDKGVALNNVTKDYGAATMQALAGARQQRQAAIDQLNKTWQGPRDNRYQAAVRNIEQQFSAIGAAAGQQAAANYGNIRSQVELVHNTSINNLNASLESSIAGAASAVARTEVAGAGIRAGAAGQVVSLRDASGRLTQAGAQTALLNDDAVRESFRLTRQSIRDVARNDNMQIEGLYVTMISDAITERNSLDAQHAGALMNWVVNVAPTAQIAWNSLAAFENREDSRIQREQVEASRPKSNIGGSLINTAGLLGAAALG</sequence>
<comment type="caution">
    <text evidence="1">The sequence shown here is derived from an EMBL/GenBank/DDBJ whole genome shotgun (WGS) entry which is preliminary data.</text>
</comment>
<protein>
    <submittedName>
        <fullName evidence="1">Uncharacterized protein</fullName>
    </submittedName>
</protein>
<gene>
    <name evidence="1" type="ORF">LCGC14_0564820</name>
</gene>
<dbReference type="EMBL" id="LAZR01000816">
    <property type="protein sequence ID" value="KKN57154.1"/>
    <property type="molecule type" value="Genomic_DNA"/>
</dbReference>